<evidence type="ECO:0000313" key="5">
    <source>
        <dbReference type="Proteomes" id="UP001154114"/>
    </source>
</evidence>
<dbReference type="OrthoDB" id="25129at2759"/>
<organism evidence="4 5">
    <name type="scientific">Chrysodeixis includens</name>
    <name type="common">Soybean looper</name>
    <name type="synonym">Pseudoplusia includens</name>
    <dbReference type="NCBI Taxonomy" id="689277"/>
    <lineage>
        <taxon>Eukaryota</taxon>
        <taxon>Metazoa</taxon>
        <taxon>Ecdysozoa</taxon>
        <taxon>Arthropoda</taxon>
        <taxon>Hexapoda</taxon>
        <taxon>Insecta</taxon>
        <taxon>Pterygota</taxon>
        <taxon>Neoptera</taxon>
        <taxon>Endopterygota</taxon>
        <taxon>Lepidoptera</taxon>
        <taxon>Glossata</taxon>
        <taxon>Ditrysia</taxon>
        <taxon>Noctuoidea</taxon>
        <taxon>Noctuidae</taxon>
        <taxon>Plusiinae</taxon>
        <taxon>Chrysodeixis</taxon>
    </lineage>
</organism>
<dbReference type="GO" id="GO:0002143">
    <property type="term" value="P:tRNA wobble position uridine thiolation"/>
    <property type="evidence" value="ECO:0007669"/>
    <property type="project" value="TreeGrafter"/>
</dbReference>
<dbReference type="GO" id="GO:0032447">
    <property type="term" value="P:protein urmylation"/>
    <property type="evidence" value="ECO:0007669"/>
    <property type="project" value="UniProtKB-UniRule"/>
</dbReference>
<dbReference type="GO" id="GO:0000049">
    <property type="term" value="F:tRNA binding"/>
    <property type="evidence" value="ECO:0007669"/>
    <property type="project" value="InterPro"/>
</dbReference>
<sequence length="377" mass="42443">MICKKCASPMAVILRKKDHYCENCFILSTNHKFRACIGKNKVLSPNENVLICLSGGVGSAVLLDLVHHGISLENNKKLRIVPHFIHLFDDNVPEVSDAILKKCQKYNFDIYFVHLSDYLNNNTQLPEVNQIVALKEDDKIKFTRLLNCMPSTAANDYLLKVKRHLFIKYAKQLNCSAIFTAETTNTLAINLLCNLAIGRGSQVQNDVGFCDVRDEKVKILRPMKDISKEELDYYVKIKKLVSITRTNVKSNSLQSAISSFVSDLQQNFQSTISTVCKTADKIGDYEEDKASGKCVICKSALFTKDMKLSALEATNISKTVSLGNMNFQQDLENNSELLNILENNSNNSMFPLINKYLCYGCSRNHSEMSKPELLQIG</sequence>
<dbReference type="InterPro" id="IPR014729">
    <property type="entry name" value="Rossmann-like_a/b/a_fold"/>
</dbReference>
<dbReference type="InterPro" id="IPR019407">
    <property type="entry name" value="CTU2"/>
</dbReference>
<evidence type="ECO:0000313" key="4">
    <source>
        <dbReference type="EMBL" id="CAH0592432.1"/>
    </source>
</evidence>
<dbReference type="GO" id="GO:0016779">
    <property type="term" value="F:nucleotidyltransferase activity"/>
    <property type="evidence" value="ECO:0007669"/>
    <property type="project" value="UniProtKB-UniRule"/>
</dbReference>
<evidence type="ECO:0000256" key="1">
    <source>
        <dbReference type="ARBA" id="ARBA00022490"/>
    </source>
</evidence>
<comment type="similarity">
    <text evidence="3">Belongs to the CTU2/NCS2 family.</text>
</comment>
<dbReference type="Proteomes" id="UP001154114">
    <property type="component" value="Chromosome 2"/>
</dbReference>
<proteinExistence type="inferred from homology"/>
<dbReference type="PANTHER" id="PTHR20882">
    <property type="entry name" value="CYTOPLASMIC TRNA 2-THIOLATION PROTEIN 2"/>
    <property type="match status" value="1"/>
</dbReference>
<dbReference type="EMBL" id="LR824005">
    <property type="protein sequence ID" value="CAH0592432.1"/>
    <property type="molecule type" value="Genomic_DNA"/>
</dbReference>
<dbReference type="Gene3D" id="3.40.50.620">
    <property type="entry name" value="HUPs"/>
    <property type="match status" value="1"/>
</dbReference>
<dbReference type="GO" id="GO:0016783">
    <property type="term" value="F:sulfurtransferase activity"/>
    <property type="evidence" value="ECO:0007669"/>
    <property type="project" value="TreeGrafter"/>
</dbReference>
<dbReference type="HAMAP" id="MF_03054">
    <property type="entry name" value="CTU2"/>
    <property type="match status" value="1"/>
</dbReference>
<name>A0A9P0BTC5_CHRIL</name>
<dbReference type="GO" id="GO:0005829">
    <property type="term" value="C:cytosol"/>
    <property type="evidence" value="ECO:0007669"/>
    <property type="project" value="TreeGrafter"/>
</dbReference>
<keyword evidence="5" id="KW-1185">Reference proteome</keyword>
<dbReference type="Pfam" id="PF10288">
    <property type="entry name" value="CTU2"/>
    <property type="match status" value="1"/>
</dbReference>
<dbReference type="PANTHER" id="PTHR20882:SF14">
    <property type="entry name" value="CYTOPLASMIC TRNA 2-THIOLATION PROTEIN 2"/>
    <property type="match status" value="1"/>
</dbReference>
<comment type="pathway">
    <text evidence="3">tRNA modification; 5-methoxycarbonylmethyl-2-thiouridine-tRNA biosynthesis.</text>
</comment>
<evidence type="ECO:0000256" key="2">
    <source>
        <dbReference type="ARBA" id="ARBA00022694"/>
    </source>
</evidence>
<gene>
    <name evidence="4" type="ORF">CINC_LOCUS5637</name>
</gene>
<protein>
    <recommendedName>
        <fullName evidence="3">Cytoplasmic tRNA 2-thiolation protein 2</fullName>
    </recommendedName>
</protein>
<keyword evidence="1 3" id="KW-0963">Cytoplasm</keyword>
<dbReference type="SUPFAM" id="SSF52402">
    <property type="entry name" value="Adenine nucleotide alpha hydrolases-like"/>
    <property type="match status" value="1"/>
</dbReference>
<evidence type="ECO:0000256" key="3">
    <source>
        <dbReference type="HAMAP-Rule" id="MF_03054"/>
    </source>
</evidence>
<reference evidence="4" key="1">
    <citation type="submission" date="2021-12" db="EMBL/GenBank/DDBJ databases">
        <authorList>
            <person name="King R."/>
        </authorList>
    </citation>
    <scope>NUCLEOTIDE SEQUENCE</scope>
</reference>
<dbReference type="AlphaFoldDB" id="A0A9P0BTC5"/>
<keyword evidence="2 3" id="KW-0819">tRNA processing</keyword>
<accession>A0A9P0BTC5</accession>
<comment type="subcellular location">
    <subcellularLocation>
        <location evidence="3">Cytoplasm</location>
    </subcellularLocation>
</comment>
<comment type="function">
    <text evidence="3">Plays a central role in 2-thiolation of mcm(5)S(2)U at tRNA wobble positions of tRNA(Lys), tRNA(Glu) and tRNA(Gln). May act by forming a heterodimer with NCS6/CTU1 that ligates sulfur from thiocarboxylated URM1 onto the uridine of tRNAs at wobble position.</text>
</comment>